<organism evidence="3 4">
    <name type="scientific">candidate division CPR2 bacterium GW2011_GWC2_39_10</name>
    <dbReference type="NCBI Taxonomy" id="1618345"/>
    <lineage>
        <taxon>Bacteria</taxon>
        <taxon>Bacteria division CPR2</taxon>
    </lineage>
</organism>
<name>A0A0G0LRR0_UNCC2</name>
<evidence type="ECO:0000313" key="3">
    <source>
        <dbReference type="EMBL" id="KKQ93727.1"/>
    </source>
</evidence>
<reference evidence="3 4" key="1">
    <citation type="journal article" date="2015" name="Nature">
        <title>rRNA introns, odd ribosomes, and small enigmatic genomes across a large radiation of phyla.</title>
        <authorList>
            <person name="Brown C.T."/>
            <person name="Hug L.A."/>
            <person name="Thomas B.C."/>
            <person name="Sharon I."/>
            <person name="Castelle C.J."/>
            <person name="Singh A."/>
            <person name="Wilkins M.J."/>
            <person name="Williams K.H."/>
            <person name="Banfield J.F."/>
        </authorList>
    </citation>
    <scope>NUCLEOTIDE SEQUENCE [LARGE SCALE GENOMIC DNA]</scope>
</reference>
<accession>A0A0G0LRR0</accession>
<sequence>MKKVKKFILLSLILLVPMSIAGLVLILGFWLSPQDQLQKADAIVVVSGGETKARTNEGIKLFKDGLSDYLIFSGAAEKGPISNASVMKSMAVEAGIDSSKIMIDETSENTYQNAKNVKTIIDNNNIKEFILVTSPYHQKRARVTFDNVFGSKYTIINHSAVDSTWRKSRWWQSPASIELTLQEAYRIIYIELTGKYE</sequence>
<dbReference type="InterPro" id="IPR003848">
    <property type="entry name" value="DUF218"/>
</dbReference>
<evidence type="ECO:0000313" key="4">
    <source>
        <dbReference type="Proteomes" id="UP000034207"/>
    </source>
</evidence>
<evidence type="ECO:0000259" key="2">
    <source>
        <dbReference type="Pfam" id="PF02698"/>
    </source>
</evidence>
<dbReference type="InterPro" id="IPR051599">
    <property type="entry name" value="Cell_Envelope_Assoc"/>
</dbReference>
<dbReference type="PANTHER" id="PTHR30336:SF20">
    <property type="entry name" value="DUF218 DOMAIN-CONTAINING PROTEIN"/>
    <property type="match status" value="1"/>
</dbReference>
<dbReference type="InterPro" id="IPR014729">
    <property type="entry name" value="Rossmann-like_a/b/a_fold"/>
</dbReference>
<keyword evidence="1" id="KW-1133">Transmembrane helix</keyword>
<evidence type="ECO:0000256" key="1">
    <source>
        <dbReference type="SAM" id="Phobius"/>
    </source>
</evidence>
<gene>
    <name evidence="3" type="ORF">UT18_C0016G0023</name>
</gene>
<proteinExistence type="predicted"/>
<dbReference type="AlphaFoldDB" id="A0A0G0LRR0"/>
<dbReference type="STRING" id="1618345.UT18_C0016G0023"/>
<dbReference type="Gene3D" id="3.40.50.620">
    <property type="entry name" value="HUPs"/>
    <property type="match status" value="1"/>
</dbReference>
<feature type="transmembrane region" description="Helical" evidence="1">
    <location>
        <begin position="7"/>
        <end position="31"/>
    </location>
</feature>
<protein>
    <recommendedName>
        <fullName evidence="2">DUF218 domain-containing protein</fullName>
    </recommendedName>
</protein>
<dbReference type="Pfam" id="PF02698">
    <property type="entry name" value="DUF218"/>
    <property type="match status" value="1"/>
</dbReference>
<comment type="caution">
    <text evidence="3">The sequence shown here is derived from an EMBL/GenBank/DDBJ whole genome shotgun (WGS) entry which is preliminary data.</text>
</comment>
<keyword evidence="1" id="KW-0812">Transmembrane</keyword>
<dbReference type="GO" id="GO:0005886">
    <property type="term" value="C:plasma membrane"/>
    <property type="evidence" value="ECO:0007669"/>
    <property type="project" value="TreeGrafter"/>
</dbReference>
<dbReference type="PANTHER" id="PTHR30336">
    <property type="entry name" value="INNER MEMBRANE PROTEIN, PROBABLE PERMEASE"/>
    <property type="match status" value="1"/>
</dbReference>
<dbReference type="Proteomes" id="UP000034207">
    <property type="component" value="Unassembled WGS sequence"/>
</dbReference>
<dbReference type="CDD" id="cd06259">
    <property type="entry name" value="YdcF-like"/>
    <property type="match status" value="1"/>
</dbReference>
<keyword evidence="1" id="KW-0472">Membrane</keyword>
<feature type="domain" description="DUF218" evidence="2">
    <location>
        <begin position="41"/>
        <end position="154"/>
    </location>
</feature>
<dbReference type="EMBL" id="LBVV01000016">
    <property type="protein sequence ID" value="KKQ93727.1"/>
    <property type="molecule type" value="Genomic_DNA"/>
</dbReference>